<evidence type="ECO:0000256" key="2">
    <source>
        <dbReference type="ARBA" id="ARBA00023242"/>
    </source>
</evidence>
<dbReference type="EMBL" id="BTGD01000016">
    <property type="protein sequence ID" value="GMM57739.1"/>
    <property type="molecule type" value="Genomic_DNA"/>
</dbReference>
<feature type="compositionally biased region" description="Low complexity" evidence="5">
    <location>
        <begin position="571"/>
        <end position="580"/>
    </location>
</feature>
<dbReference type="Proteomes" id="UP001377567">
    <property type="component" value="Unassembled WGS sequence"/>
</dbReference>
<evidence type="ECO:0000256" key="4">
    <source>
        <dbReference type="RuleBase" id="RU369035"/>
    </source>
</evidence>
<feature type="region of interest" description="Disordered" evidence="5">
    <location>
        <begin position="569"/>
        <end position="606"/>
    </location>
</feature>
<name>A0AAV5S4U6_MAUHU</name>
<dbReference type="GO" id="GO:0032991">
    <property type="term" value="C:protein-containing complex"/>
    <property type="evidence" value="ECO:0007669"/>
    <property type="project" value="UniProtKB-ARBA"/>
</dbReference>
<dbReference type="GO" id="GO:0003729">
    <property type="term" value="F:mRNA binding"/>
    <property type="evidence" value="ECO:0007669"/>
    <property type="project" value="TreeGrafter"/>
</dbReference>
<dbReference type="Pfam" id="PF05843">
    <property type="entry name" value="Suf"/>
    <property type="match status" value="1"/>
</dbReference>
<dbReference type="GO" id="GO:0005634">
    <property type="term" value="C:nucleus"/>
    <property type="evidence" value="ECO:0007669"/>
    <property type="project" value="UniProtKB-SubCell"/>
</dbReference>
<evidence type="ECO:0000259" key="6">
    <source>
        <dbReference type="Pfam" id="PF05843"/>
    </source>
</evidence>
<reference evidence="7 8" key="1">
    <citation type="journal article" date="2023" name="Elife">
        <title>Identification of key yeast species and microbe-microbe interactions impacting larval growth of Drosophila in the wild.</title>
        <authorList>
            <person name="Mure A."/>
            <person name="Sugiura Y."/>
            <person name="Maeda R."/>
            <person name="Honda K."/>
            <person name="Sakurai N."/>
            <person name="Takahashi Y."/>
            <person name="Watada M."/>
            <person name="Katoh T."/>
            <person name="Gotoh A."/>
            <person name="Gotoh Y."/>
            <person name="Taniguchi I."/>
            <person name="Nakamura K."/>
            <person name="Hayashi T."/>
            <person name="Katayama T."/>
            <person name="Uemura T."/>
            <person name="Hattori Y."/>
        </authorList>
    </citation>
    <scope>NUCLEOTIDE SEQUENCE [LARGE SCALE GENOMIC DNA]</scope>
    <source>
        <strain evidence="7 8">KH-74</strain>
    </source>
</reference>
<dbReference type="SMART" id="SM00386">
    <property type="entry name" value="HAT"/>
    <property type="match status" value="7"/>
</dbReference>
<evidence type="ECO:0000313" key="8">
    <source>
        <dbReference type="Proteomes" id="UP001377567"/>
    </source>
</evidence>
<keyword evidence="1" id="KW-0677">Repeat</keyword>
<dbReference type="InterPro" id="IPR045243">
    <property type="entry name" value="Rna14-like"/>
</dbReference>
<evidence type="ECO:0000256" key="1">
    <source>
        <dbReference type="ARBA" id="ARBA00022737"/>
    </source>
</evidence>
<gene>
    <name evidence="7" type="ORF">DAKH74_043550</name>
</gene>
<comment type="subcellular location">
    <subcellularLocation>
        <location evidence="4">Nucleus</location>
    </subcellularLocation>
    <subcellularLocation>
        <location evidence="4">Cytoplasm</location>
    </subcellularLocation>
    <text evidence="4">Nucleus and/or cytoplasm.</text>
</comment>
<dbReference type="Gene3D" id="1.25.40.1040">
    <property type="match status" value="1"/>
</dbReference>
<proteinExistence type="predicted"/>
<feature type="region of interest" description="Disordered" evidence="5">
    <location>
        <begin position="1"/>
        <end position="22"/>
    </location>
</feature>
<dbReference type="InterPro" id="IPR011990">
    <property type="entry name" value="TPR-like_helical_dom_sf"/>
</dbReference>
<sequence>MSNSATPEGTSEPVAVAQPPADDQVASLRANMAQDPSDILSAIDLIKYYENKEDSESIRGVYEELHSRFPFYSPLWAIHLREDLQRDEFETVEKLLAQCLTGEIENNELSLWTTYLDYVRRKNNLITGGQEARAIVIQAFDLVLEKCGVFEPNSGQFWSDYLSFLEQWKPVNKWEEQQKVDMIRALYKRMLRVPFNTLEQMWGKYTQWEQDINSLTARKFIGELSGDYMKARSLYQEWSNVTKGLRRVAPISIRSVNKNNLPHGMEDDEAVAQIAIWKKWIEWEKENKLVQPEDTLNARINYVYKQSIIYMLFSPEIWYNYAMYHDDSNAAARQQILANGLKANPESISLTVKLSESFELENNTEMIKTTFDGTVKTIYSQYKRCLEEGSTERAAQLKEKLSYVYCTYMNTVKKVSGLSAARSIFGKCRKLKDNITHHVYIENAFLEYHNQADGYKTALKVLELGLKYFQADGEYINKYIDFLIMLNKDAQIKTLFESSIDKIDERAHARAMFKKVIAYETKYGNLANVYLLEKRFQKKYPKEASVELFSDRYAIQSENLMERLEFPYLEGSGSSSSSSGSKKRKRSRKHGDHSSSSSSKKARTGDKVEVPAPIVDMLKILPKRQYFKNAILNPASLVDFLVNQIEIPAESEAANES</sequence>
<comment type="function">
    <text evidence="4">Component of the cleavage factor IA (CFIA) complex, which is involved in the endonucleolytic cleavage during polyadenylation-dependent pre-mRNA 3'-end formation.</text>
</comment>
<evidence type="ECO:0000256" key="3">
    <source>
        <dbReference type="ARBA" id="ARBA00026188"/>
    </source>
</evidence>
<feature type="domain" description="Suppressor of forked" evidence="6">
    <location>
        <begin position="23"/>
        <end position="565"/>
    </location>
</feature>
<comment type="caution">
    <text evidence="7">The sequence shown here is derived from an EMBL/GenBank/DDBJ whole genome shotgun (WGS) entry which is preliminary data.</text>
</comment>
<dbReference type="AlphaFoldDB" id="A0AAV5S4U6"/>
<dbReference type="Gene3D" id="6.10.250.1660">
    <property type="match status" value="1"/>
</dbReference>
<feature type="compositionally biased region" description="Basic residues" evidence="5">
    <location>
        <begin position="581"/>
        <end position="591"/>
    </location>
</feature>
<protein>
    <recommendedName>
        <fullName evidence="3 4">mRNA 3'-end-processing protein RNA14</fullName>
    </recommendedName>
</protein>
<keyword evidence="4" id="KW-0963">Cytoplasm</keyword>
<evidence type="ECO:0000256" key="5">
    <source>
        <dbReference type="SAM" id="MobiDB-lite"/>
    </source>
</evidence>
<keyword evidence="4" id="KW-0507">mRNA processing</keyword>
<dbReference type="GO" id="GO:0005737">
    <property type="term" value="C:cytoplasm"/>
    <property type="evidence" value="ECO:0007669"/>
    <property type="project" value="UniProtKB-SubCell"/>
</dbReference>
<dbReference type="PANTHER" id="PTHR19980">
    <property type="entry name" value="RNA CLEAVAGE STIMULATION FACTOR"/>
    <property type="match status" value="1"/>
</dbReference>
<dbReference type="GO" id="GO:0180010">
    <property type="term" value="P:co-transcriptional mRNA 3'-end processing, cleavage and polyadenylation pathway"/>
    <property type="evidence" value="ECO:0007669"/>
    <property type="project" value="UniProtKB-UniRule"/>
</dbReference>
<dbReference type="InterPro" id="IPR003107">
    <property type="entry name" value="HAT"/>
</dbReference>
<evidence type="ECO:0000313" key="7">
    <source>
        <dbReference type="EMBL" id="GMM57739.1"/>
    </source>
</evidence>
<dbReference type="SUPFAM" id="SSF48452">
    <property type="entry name" value="TPR-like"/>
    <property type="match status" value="1"/>
</dbReference>
<keyword evidence="8" id="KW-1185">Reference proteome</keyword>
<keyword evidence="2 4" id="KW-0539">Nucleus</keyword>
<dbReference type="InterPro" id="IPR008847">
    <property type="entry name" value="Suf"/>
</dbReference>
<dbReference type="PANTHER" id="PTHR19980:SF0">
    <property type="entry name" value="CLEAVAGE STIMULATION FACTOR SUBUNIT 3"/>
    <property type="match status" value="1"/>
</dbReference>
<accession>A0AAV5S4U6</accession>
<organism evidence="7 8">
    <name type="scientific">Maudiozyma humilis</name>
    <name type="common">Sour dough yeast</name>
    <name type="synonym">Kazachstania humilis</name>
    <dbReference type="NCBI Taxonomy" id="51915"/>
    <lineage>
        <taxon>Eukaryota</taxon>
        <taxon>Fungi</taxon>
        <taxon>Dikarya</taxon>
        <taxon>Ascomycota</taxon>
        <taxon>Saccharomycotina</taxon>
        <taxon>Saccharomycetes</taxon>
        <taxon>Saccharomycetales</taxon>
        <taxon>Saccharomycetaceae</taxon>
        <taxon>Maudiozyma</taxon>
    </lineage>
</organism>